<accession>A0AAN8G2B5</accession>
<protein>
    <submittedName>
        <fullName evidence="1">Uncharacterized protein</fullName>
    </submittedName>
</protein>
<dbReference type="EMBL" id="WIXE01013353">
    <property type="protein sequence ID" value="KAK5975173.1"/>
    <property type="molecule type" value="Genomic_DNA"/>
</dbReference>
<dbReference type="AlphaFoldDB" id="A0AAN8G2B5"/>
<proteinExistence type="predicted"/>
<gene>
    <name evidence="1" type="ORF">GCK32_003463</name>
</gene>
<name>A0AAN8G2B5_TRICO</name>
<sequence>MEHSLSLIHSCNFQFEGTLTHPDPSRLKHVIKKFELKSLILPKCELDADYMAIVSVPTLTRIITSVGNKSDIISMFPFVDILEWDVEESLQEKL</sequence>
<dbReference type="Proteomes" id="UP001331761">
    <property type="component" value="Unassembled WGS sequence"/>
</dbReference>
<keyword evidence="2" id="KW-1185">Reference proteome</keyword>
<evidence type="ECO:0000313" key="1">
    <source>
        <dbReference type="EMBL" id="KAK5975173.1"/>
    </source>
</evidence>
<comment type="caution">
    <text evidence="1">The sequence shown here is derived from an EMBL/GenBank/DDBJ whole genome shotgun (WGS) entry which is preliminary data.</text>
</comment>
<reference evidence="1 2" key="1">
    <citation type="submission" date="2019-10" db="EMBL/GenBank/DDBJ databases">
        <title>Assembly and Annotation for the nematode Trichostrongylus colubriformis.</title>
        <authorList>
            <person name="Martin J."/>
        </authorList>
    </citation>
    <scope>NUCLEOTIDE SEQUENCE [LARGE SCALE GENOMIC DNA]</scope>
    <source>
        <strain evidence="1">G859</strain>
        <tissue evidence="1">Whole worm</tissue>
    </source>
</reference>
<evidence type="ECO:0000313" key="2">
    <source>
        <dbReference type="Proteomes" id="UP001331761"/>
    </source>
</evidence>
<organism evidence="1 2">
    <name type="scientific">Trichostrongylus colubriformis</name>
    <name type="common">Black scour worm</name>
    <dbReference type="NCBI Taxonomy" id="6319"/>
    <lineage>
        <taxon>Eukaryota</taxon>
        <taxon>Metazoa</taxon>
        <taxon>Ecdysozoa</taxon>
        <taxon>Nematoda</taxon>
        <taxon>Chromadorea</taxon>
        <taxon>Rhabditida</taxon>
        <taxon>Rhabditina</taxon>
        <taxon>Rhabditomorpha</taxon>
        <taxon>Strongyloidea</taxon>
        <taxon>Trichostrongylidae</taxon>
        <taxon>Trichostrongylus</taxon>
    </lineage>
</organism>